<dbReference type="AlphaFoldDB" id="A0AAV7AB96"/>
<dbReference type="EMBL" id="WNYA01000009">
    <property type="protein sequence ID" value="KAG8556326.1"/>
    <property type="molecule type" value="Genomic_DNA"/>
</dbReference>
<reference evidence="1" key="1">
    <citation type="thesis" date="2020" institute="ProQuest LLC" country="789 East Eisenhower Parkway, Ann Arbor, MI, USA">
        <title>Comparative Genomics and Chromosome Evolution.</title>
        <authorList>
            <person name="Mudd A.B."/>
        </authorList>
    </citation>
    <scope>NUCLEOTIDE SEQUENCE</scope>
    <source>
        <strain evidence="1">237g6f4</strain>
        <tissue evidence="1">Blood</tissue>
    </source>
</reference>
<accession>A0AAV7AB96</accession>
<dbReference type="Proteomes" id="UP000824782">
    <property type="component" value="Unassembled WGS sequence"/>
</dbReference>
<organism evidence="1 2">
    <name type="scientific">Engystomops pustulosus</name>
    <name type="common">Tungara frog</name>
    <name type="synonym">Physalaemus pustulosus</name>
    <dbReference type="NCBI Taxonomy" id="76066"/>
    <lineage>
        <taxon>Eukaryota</taxon>
        <taxon>Metazoa</taxon>
        <taxon>Chordata</taxon>
        <taxon>Craniata</taxon>
        <taxon>Vertebrata</taxon>
        <taxon>Euteleostomi</taxon>
        <taxon>Amphibia</taxon>
        <taxon>Batrachia</taxon>
        <taxon>Anura</taxon>
        <taxon>Neobatrachia</taxon>
        <taxon>Hyloidea</taxon>
        <taxon>Leptodactylidae</taxon>
        <taxon>Leiuperinae</taxon>
        <taxon>Engystomops</taxon>
    </lineage>
</organism>
<evidence type="ECO:0000313" key="1">
    <source>
        <dbReference type="EMBL" id="KAG8556326.1"/>
    </source>
</evidence>
<sequence>MLLLPHKNHMVMTSSKVLSFSCPYPLLPSQTLSKEMIFIPLQRVLGHGPVVGEHCFRPHVLQVIKSVLFHPPPKLK</sequence>
<protein>
    <submittedName>
        <fullName evidence="1">Uncharacterized protein</fullName>
    </submittedName>
</protein>
<proteinExistence type="predicted"/>
<comment type="caution">
    <text evidence="1">The sequence shown here is derived from an EMBL/GenBank/DDBJ whole genome shotgun (WGS) entry which is preliminary data.</text>
</comment>
<gene>
    <name evidence="1" type="ORF">GDO81_018028</name>
</gene>
<name>A0AAV7AB96_ENGPU</name>
<evidence type="ECO:0000313" key="2">
    <source>
        <dbReference type="Proteomes" id="UP000824782"/>
    </source>
</evidence>
<keyword evidence="2" id="KW-1185">Reference proteome</keyword>